<evidence type="ECO:0000313" key="2">
    <source>
        <dbReference type="Proteomes" id="UP001285352"/>
    </source>
</evidence>
<evidence type="ECO:0000313" key="1">
    <source>
        <dbReference type="EMBL" id="MDX8149487.1"/>
    </source>
</evidence>
<accession>A0ABU4VCE7</accession>
<proteinExistence type="predicted"/>
<comment type="caution">
    <text evidence="1">The sequence shown here is derived from an EMBL/GenBank/DDBJ whole genome shotgun (WGS) entry which is preliminary data.</text>
</comment>
<protein>
    <submittedName>
        <fullName evidence="1">Uncharacterized protein</fullName>
    </submittedName>
</protein>
<reference evidence="1 2" key="1">
    <citation type="submission" date="2023-11" db="EMBL/GenBank/DDBJ databases">
        <title>Lentzea sokolovensis, sp. nov., Lentzea kristufkii, sp. nov., and Lentzea miocenensis, sp. nov., rare actinobacteria from Sokolov Coal Basin, Miocene lacustrine sediment, Czech Republic.</title>
        <authorList>
            <person name="Lara A."/>
            <person name="Kotroba L."/>
            <person name="Nouioui I."/>
            <person name="Neumann-Schaal M."/>
            <person name="Mast Y."/>
            <person name="Chronakova A."/>
        </authorList>
    </citation>
    <scope>NUCLEOTIDE SEQUENCE [LARGE SCALE GENOMIC DNA]</scope>
    <source>
        <strain evidence="1 2">BCCO 10_0061</strain>
    </source>
</reference>
<dbReference type="EMBL" id="JAXAVU010000018">
    <property type="protein sequence ID" value="MDX8149487.1"/>
    <property type="molecule type" value="Genomic_DNA"/>
</dbReference>
<reference evidence="1 2" key="2">
    <citation type="submission" date="2023-11" db="EMBL/GenBank/DDBJ databases">
        <authorList>
            <person name="Lara A.C."/>
            <person name="Chronakova A."/>
        </authorList>
    </citation>
    <scope>NUCLEOTIDE SEQUENCE [LARGE SCALE GENOMIC DNA]</scope>
    <source>
        <strain evidence="1 2">BCCO 10_0061</strain>
    </source>
</reference>
<organism evidence="1 2">
    <name type="scientific">Lentzea sokolovensis</name>
    <dbReference type="NCBI Taxonomy" id="3095429"/>
    <lineage>
        <taxon>Bacteria</taxon>
        <taxon>Bacillati</taxon>
        <taxon>Actinomycetota</taxon>
        <taxon>Actinomycetes</taxon>
        <taxon>Pseudonocardiales</taxon>
        <taxon>Pseudonocardiaceae</taxon>
        <taxon>Lentzea</taxon>
    </lineage>
</organism>
<name>A0ABU4VCE7_9PSEU</name>
<keyword evidence="2" id="KW-1185">Reference proteome</keyword>
<dbReference type="Proteomes" id="UP001285352">
    <property type="component" value="Unassembled WGS sequence"/>
</dbReference>
<sequence>MPDALAEAGLSSPGGNVATLDHNAQGWADISAYLERYRTTLTDISAHGMTNWSGPGAEGFEARMRTLVHQAEQAERSTAAVAARQEQHARTHRMVVEIIIELAVQIAAVLAFYAAASLFPALLAWAQSWLAYLVTTGSRVLQALGKALDALVRFLIRARAWITKVGELTWKSSRFSIGYGRMAIEAARDVVVDLTANLVSRGLTGRQIDPEQLFISAGISGAVGGLVGGLEKSGVTKVLDNAGQPKIGADGLPSFVTFDKQARDLVNSVGTRSAPTPKPAPNPLLRNAQNAHRTARDLGVRGGPLEGPRLLGALTDARNLGRVERIRSSGAAAGVNRARATVADASITLRANESVAAATRKRAVDAASVADLYRAAGNTRRADAGLRDLADARMTAALAESGRAEASRAFARAQVDFDAAVRKAATARNDLGAAVAQTNLAAAREAAWRELVHARALARDQTTIGQQLAFMRANNAWATSFGSPKTWQETLFYDIPKDSFKGLANGAAKSAADWARGSGRPEDIWKDMLLNGATGAIRGGINSVASNTLFPSGGIEETLWKIGSKSLDNHVRWKIENAAYPIR</sequence>
<gene>
    <name evidence="1" type="ORF">SK854_45705</name>
</gene>
<dbReference type="RefSeq" id="WP_319981469.1">
    <property type="nucleotide sequence ID" value="NZ_JAXAVU010000018.1"/>
</dbReference>